<dbReference type="PANTHER" id="PTHR43883">
    <property type="entry name" value="SLR0207 PROTEIN"/>
    <property type="match status" value="1"/>
</dbReference>
<gene>
    <name evidence="2" type="ORF">FIL70_03970</name>
</gene>
<dbReference type="InterPro" id="IPR052732">
    <property type="entry name" value="Cell-binding_unc_protein"/>
</dbReference>
<dbReference type="InterPro" id="IPR027417">
    <property type="entry name" value="P-loop_NTPase"/>
</dbReference>
<dbReference type="SUPFAM" id="SSF52540">
    <property type="entry name" value="P-loop containing nucleoside triphosphate hydrolases"/>
    <property type="match status" value="1"/>
</dbReference>
<dbReference type="InterPro" id="IPR011009">
    <property type="entry name" value="Kinase-like_dom_sf"/>
</dbReference>
<evidence type="ECO:0000313" key="2">
    <source>
        <dbReference type="EMBL" id="QDC36527.1"/>
    </source>
</evidence>
<name>A0A5B8CET8_SPHSA</name>
<feature type="region of interest" description="Disordered" evidence="1">
    <location>
        <begin position="1"/>
        <end position="21"/>
    </location>
</feature>
<accession>A0A5B8CET8</accession>
<dbReference type="AlphaFoldDB" id="A0A5B8CET8"/>
<dbReference type="Pfam" id="PF13671">
    <property type="entry name" value="AAA_33"/>
    <property type="match status" value="1"/>
</dbReference>
<organism evidence="2 3">
    <name type="scientific">Sphingobium fuliginis ATCC 27551</name>
    <dbReference type="NCBI Taxonomy" id="1208342"/>
    <lineage>
        <taxon>Bacteria</taxon>
        <taxon>Pseudomonadati</taxon>
        <taxon>Pseudomonadota</taxon>
        <taxon>Alphaproteobacteria</taxon>
        <taxon>Sphingomonadales</taxon>
        <taxon>Sphingomonadaceae</taxon>
        <taxon>Sphingobium</taxon>
    </lineage>
</organism>
<keyword evidence="2" id="KW-0808">Transferase</keyword>
<dbReference type="PANTHER" id="PTHR43883:SF1">
    <property type="entry name" value="GLUCONOKINASE"/>
    <property type="match status" value="1"/>
</dbReference>
<dbReference type="KEGG" id="sufl:FIL70_03970"/>
<evidence type="ECO:0000313" key="3">
    <source>
        <dbReference type="Proteomes" id="UP000311469"/>
    </source>
</evidence>
<feature type="compositionally biased region" description="Basic and acidic residues" evidence="1">
    <location>
        <begin position="1"/>
        <end position="10"/>
    </location>
</feature>
<evidence type="ECO:0000256" key="1">
    <source>
        <dbReference type="SAM" id="MobiDB-lite"/>
    </source>
</evidence>
<proteinExistence type="predicted"/>
<protein>
    <submittedName>
        <fullName evidence="2">Aminoglycoside phosphotransferase</fullName>
    </submittedName>
</protein>
<dbReference type="Gene3D" id="3.40.50.300">
    <property type="entry name" value="P-loop containing nucleotide triphosphate hydrolases"/>
    <property type="match status" value="1"/>
</dbReference>
<dbReference type="GO" id="GO:0016740">
    <property type="term" value="F:transferase activity"/>
    <property type="evidence" value="ECO:0007669"/>
    <property type="project" value="UniProtKB-KW"/>
</dbReference>
<dbReference type="EMBL" id="CP041016">
    <property type="protein sequence ID" value="QDC36527.1"/>
    <property type="molecule type" value="Genomic_DNA"/>
</dbReference>
<reference evidence="2 3" key="1">
    <citation type="submission" date="2019-06" db="EMBL/GenBank/DDBJ databases">
        <title>Genome organization and adaptive potential of archetypical organophosphate degarding Sphingobium fuliginis ATCC 27551.</title>
        <authorList>
            <person name="Sarwar A."/>
            <person name="Parthasarathy S."/>
            <person name="Singh C."/>
            <person name="Siddavattam D."/>
        </authorList>
    </citation>
    <scope>NUCLEOTIDE SEQUENCE [LARGE SCALE GENOMIC DNA]</scope>
    <source>
        <strain evidence="2 3">ATCC 27551</strain>
    </source>
</reference>
<dbReference type="Proteomes" id="UP000311469">
    <property type="component" value="Chromosome cSF1"/>
</dbReference>
<sequence length="533" mass="57962">MPSSLERDPAQKANASPVASSTEAQAEILAFLESGDAFSTHETPRRIDTHCASIFLTGDQAWKLKRAVRFGYLDFSTPERRREALEAELRLNRRTAPSLYRAVRPLIRSAEGQLTIGGTGTPIDWLLEMRRFPDGALLDEQAARGHLDQSMLMGLADHIAAFHDAAEPLAAGDGAARFRSVVEGNIESMARYPDVLDPDQAGLLSRRLLGLTSELTPLLDARGVSGRIRHAHGDLHLANIALIDGKPTMFDCLEFSPELATIDTLYDLAFLLMDLWHRDLRTEANIVFNRYLDLSPQDEDGLALTPLFLSVRATIRAHVLAAQATRPGCDRSMADQARSYLDLALALLRPVQPRLIAIGGLSGTGKSSLARALGEGVGRAPGARVLRNDVLRKRLAGVAPETRLARSSYSDEAARRVYDETDRLALLALRSGQSVIADGVFAQQENRCRIEGVASEAGVSFTGLWLEAPPQARLTRVSGRGADASDADMAVARAQTDLEIGDLGSWRRIQVAGSIDAVVLDARRALKLDQTDL</sequence>
<dbReference type="SUPFAM" id="SSF56112">
    <property type="entry name" value="Protein kinase-like (PK-like)"/>
    <property type="match status" value="1"/>
</dbReference>